<evidence type="ECO:0000256" key="5">
    <source>
        <dbReference type="ARBA" id="ARBA00022946"/>
    </source>
</evidence>
<feature type="region of interest" description="Disordered" evidence="6">
    <location>
        <begin position="249"/>
        <end position="273"/>
    </location>
</feature>
<accession>A0AAV6XSY8</accession>
<evidence type="ECO:0000256" key="1">
    <source>
        <dbReference type="ARBA" id="ARBA00004229"/>
    </source>
</evidence>
<keyword evidence="3" id="KW-0150">Chloroplast</keyword>
<dbReference type="GO" id="GO:0015996">
    <property type="term" value="P:chlorophyll catabolic process"/>
    <property type="evidence" value="ECO:0007669"/>
    <property type="project" value="TreeGrafter"/>
</dbReference>
<sequence>MGTLTAALVLPSKLKPAYFTEDNPSFVLHRTRRRTKNNQPLVPVARLFGPAIFEASKLKVLFLGVDEKKDTVKLPRTYTLTHSDITSKLTLAISQTINNSQLQGWYNRLQRDEVVAEWKKIKGKMSLHVHCHISGGHFLLDLFATLRYYIFCKELPVVLKAFVHGDENLFNNYPELQEALVWVYFHSNIPEFNKVECWGPLKEASSLPGGAIGTHNSKEKGNLLDTTHPCPEECTCCFPPMSLIPWAQDHPNQIDGGSSKGLDQQTFVSGGPS</sequence>
<dbReference type="GO" id="GO:0009507">
    <property type="term" value="C:chloroplast"/>
    <property type="evidence" value="ECO:0007669"/>
    <property type="project" value="UniProtKB-SubCell"/>
</dbReference>
<keyword evidence="5" id="KW-0809">Transit peptide</keyword>
<evidence type="ECO:0000256" key="6">
    <source>
        <dbReference type="SAM" id="MobiDB-lite"/>
    </source>
</evidence>
<feature type="domain" description="Staygreen protein" evidence="7">
    <location>
        <begin position="53"/>
        <end position="204"/>
    </location>
</feature>
<proteinExistence type="inferred from homology"/>
<comment type="caution">
    <text evidence="8">The sequence shown here is derived from an EMBL/GenBank/DDBJ whole genome shotgun (WGS) entry which is preliminary data.</text>
</comment>
<gene>
    <name evidence="8" type="ORF">BUALT_Bualt05G0064500</name>
</gene>
<feature type="compositionally biased region" description="Polar residues" evidence="6">
    <location>
        <begin position="261"/>
        <end position="273"/>
    </location>
</feature>
<dbReference type="PANTHER" id="PTHR31750:SF4">
    <property type="entry name" value="LP06106P"/>
    <property type="match status" value="1"/>
</dbReference>
<evidence type="ECO:0000313" key="9">
    <source>
        <dbReference type="Proteomes" id="UP000826271"/>
    </source>
</evidence>
<comment type="similarity">
    <text evidence="2">Belongs to the staygreen family.</text>
</comment>
<keyword evidence="9" id="KW-1185">Reference proteome</keyword>
<evidence type="ECO:0000256" key="3">
    <source>
        <dbReference type="ARBA" id="ARBA00022528"/>
    </source>
</evidence>
<evidence type="ECO:0000313" key="8">
    <source>
        <dbReference type="EMBL" id="KAG8382315.1"/>
    </source>
</evidence>
<dbReference type="Pfam" id="PF12638">
    <property type="entry name" value="Staygreen"/>
    <property type="match status" value="1"/>
</dbReference>
<evidence type="ECO:0000256" key="2">
    <source>
        <dbReference type="ARBA" id="ARBA00009234"/>
    </source>
</evidence>
<dbReference type="AlphaFoldDB" id="A0AAV6XSY8"/>
<dbReference type="Proteomes" id="UP000826271">
    <property type="component" value="Unassembled WGS sequence"/>
</dbReference>
<protein>
    <recommendedName>
        <fullName evidence="7">Staygreen protein domain-containing protein</fullName>
    </recommendedName>
</protein>
<evidence type="ECO:0000259" key="7">
    <source>
        <dbReference type="Pfam" id="PF12638"/>
    </source>
</evidence>
<keyword evidence="4" id="KW-0934">Plastid</keyword>
<comment type="subcellular location">
    <subcellularLocation>
        <location evidence="1">Plastid</location>
        <location evidence="1">Chloroplast</location>
    </subcellularLocation>
</comment>
<dbReference type="EMBL" id="WHWC01000005">
    <property type="protein sequence ID" value="KAG8382315.1"/>
    <property type="molecule type" value="Genomic_DNA"/>
</dbReference>
<name>A0AAV6XSY8_9LAMI</name>
<organism evidence="8 9">
    <name type="scientific">Buddleja alternifolia</name>
    <dbReference type="NCBI Taxonomy" id="168488"/>
    <lineage>
        <taxon>Eukaryota</taxon>
        <taxon>Viridiplantae</taxon>
        <taxon>Streptophyta</taxon>
        <taxon>Embryophyta</taxon>
        <taxon>Tracheophyta</taxon>
        <taxon>Spermatophyta</taxon>
        <taxon>Magnoliopsida</taxon>
        <taxon>eudicotyledons</taxon>
        <taxon>Gunneridae</taxon>
        <taxon>Pentapetalae</taxon>
        <taxon>asterids</taxon>
        <taxon>lamiids</taxon>
        <taxon>Lamiales</taxon>
        <taxon>Scrophulariaceae</taxon>
        <taxon>Buddlejeae</taxon>
        <taxon>Buddleja</taxon>
    </lineage>
</organism>
<dbReference type="PANTHER" id="PTHR31750">
    <property type="entry name" value="PROTEIN STAY-GREEN 1, CHLOROPLASTIC-RELATED"/>
    <property type="match status" value="1"/>
</dbReference>
<reference evidence="8" key="1">
    <citation type="submission" date="2019-10" db="EMBL/GenBank/DDBJ databases">
        <authorList>
            <person name="Zhang R."/>
            <person name="Pan Y."/>
            <person name="Wang J."/>
            <person name="Ma R."/>
            <person name="Yu S."/>
        </authorList>
    </citation>
    <scope>NUCLEOTIDE SEQUENCE</scope>
    <source>
        <strain evidence="8">LA-IB0</strain>
        <tissue evidence="8">Leaf</tissue>
    </source>
</reference>
<dbReference type="InterPro" id="IPR024438">
    <property type="entry name" value="Staygreen"/>
</dbReference>
<evidence type="ECO:0000256" key="4">
    <source>
        <dbReference type="ARBA" id="ARBA00022640"/>
    </source>
</evidence>